<keyword evidence="3" id="KW-1185">Reference proteome</keyword>
<protein>
    <submittedName>
        <fullName evidence="2">Uncharacterized protein</fullName>
    </submittedName>
</protein>
<dbReference type="Proteomes" id="UP000245119">
    <property type="component" value="Linkage Group LG7"/>
</dbReference>
<feature type="chain" id="PRO_5015500236" evidence="1">
    <location>
        <begin position="19"/>
        <end position="140"/>
    </location>
</feature>
<evidence type="ECO:0000313" key="3">
    <source>
        <dbReference type="Proteomes" id="UP000245119"/>
    </source>
</evidence>
<dbReference type="AlphaFoldDB" id="A0A2T7P1X0"/>
<sequence length="140" mass="15364">MARVLMVCLLLLWTLGSAETRISGLTYRPFGGSPSVLELQCTGKVLPGDLNLVSISLYETRNKNKSLASVTLLLNSKCTTSDMFSSCEIDAQNTRNTAVRALLLDLRPGQVREFGCDVTVLVGARSQTLTWQLDVRALRE</sequence>
<feature type="signal peptide" evidence="1">
    <location>
        <begin position="1"/>
        <end position="18"/>
    </location>
</feature>
<accession>A0A2T7P1X0</accession>
<dbReference type="EMBL" id="PZQS01000007">
    <property type="protein sequence ID" value="PVD27416.1"/>
    <property type="molecule type" value="Genomic_DNA"/>
</dbReference>
<proteinExistence type="predicted"/>
<comment type="caution">
    <text evidence="2">The sequence shown here is derived from an EMBL/GenBank/DDBJ whole genome shotgun (WGS) entry which is preliminary data.</text>
</comment>
<evidence type="ECO:0000313" key="2">
    <source>
        <dbReference type="EMBL" id="PVD27416.1"/>
    </source>
</evidence>
<organism evidence="2 3">
    <name type="scientific">Pomacea canaliculata</name>
    <name type="common">Golden apple snail</name>
    <dbReference type="NCBI Taxonomy" id="400727"/>
    <lineage>
        <taxon>Eukaryota</taxon>
        <taxon>Metazoa</taxon>
        <taxon>Spiralia</taxon>
        <taxon>Lophotrochozoa</taxon>
        <taxon>Mollusca</taxon>
        <taxon>Gastropoda</taxon>
        <taxon>Caenogastropoda</taxon>
        <taxon>Architaenioglossa</taxon>
        <taxon>Ampullarioidea</taxon>
        <taxon>Ampullariidae</taxon>
        <taxon>Pomacea</taxon>
    </lineage>
</organism>
<evidence type="ECO:0000256" key="1">
    <source>
        <dbReference type="SAM" id="SignalP"/>
    </source>
</evidence>
<name>A0A2T7P1X0_POMCA</name>
<reference evidence="2 3" key="1">
    <citation type="submission" date="2018-04" db="EMBL/GenBank/DDBJ databases">
        <title>The genome of golden apple snail Pomacea canaliculata provides insight into stress tolerance and invasive adaptation.</title>
        <authorList>
            <person name="Liu C."/>
            <person name="Liu B."/>
            <person name="Ren Y."/>
            <person name="Zhang Y."/>
            <person name="Wang H."/>
            <person name="Li S."/>
            <person name="Jiang F."/>
            <person name="Yin L."/>
            <person name="Zhang G."/>
            <person name="Qian W."/>
            <person name="Fan W."/>
        </authorList>
    </citation>
    <scope>NUCLEOTIDE SEQUENCE [LARGE SCALE GENOMIC DNA]</scope>
    <source>
        <strain evidence="2">SZHN2017</strain>
        <tissue evidence="2">Muscle</tissue>
    </source>
</reference>
<gene>
    <name evidence="2" type="ORF">C0Q70_12574</name>
</gene>
<keyword evidence="1" id="KW-0732">Signal</keyword>